<organism evidence="8 9">
    <name type="scientific">Actinomadura adrarensis</name>
    <dbReference type="NCBI Taxonomy" id="1819600"/>
    <lineage>
        <taxon>Bacteria</taxon>
        <taxon>Bacillati</taxon>
        <taxon>Actinomycetota</taxon>
        <taxon>Actinomycetes</taxon>
        <taxon>Streptosporangiales</taxon>
        <taxon>Thermomonosporaceae</taxon>
        <taxon>Actinomadura</taxon>
    </lineage>
</organism>
<evidence type="ECO:0000313" key="8">
    <source>
        <dbReference type="EMBL" id="MFD0853979.1"/>
    </source>
</evidence>
<proteinExistence type="predicted"/>
<comment type="caution">
    <text evidence="8">The sequence shown here is derived from an EMBL/GenBank/DDBJ whole genome shotgun (WGS) entry which is preliminary data.</text>
</comment>
<keyword evidence="2" id="KW-1003">Cell membrane</keyword>
<evidence type="ECO:0000256" key="3">
    <source>
        <dbReference type="ARBA" id="ARBA00022692"/>
    </source>
</evidence>
<keyword evidence="3 6" id="KW-0812">Transmembrane</keyword>
<feature type="transmembrane region" description="Helical" evidence="6">
    <location>
        <begin position="30"/>
        <end position="51"/>
    </location>
</feature>
<dbReference type="InterPro" id="IPR020846">
    <property type="entry name" value="MFS_dom"/>
</dbReference>
<feature type="domain" description="Major facilitator superfamily (MFS) profile" evidence="7">
    <location>
        <begin position="1"/>
        <end position="153"/>
    </location>
</feature>
<evidence type="ECO:0000256" key="1">
    <source>
        <dbReference type="ARBA" id="ARBA00004651"/>
    </source>
</evidence>
<gene>
    <name evidence="8" type="ORF">ACFQ07_17205</name>
</gene>
<feature type="transmembrane region" description="Helical" evidence="6">
    <location>
        <begin position="94"/>
        <end position="117"/>
    </location>
</feature>
<reference evidence="9" key="1">
    <citation type="journal article" date="2019" name="Int. J. Syst. Evol. Microbiol.">
        <title>The Global Catalogue of Microorganisms (GCM) 10K type strain sequencing project: providing services to taxonomists for standard genome sequencing and annotation.</title>
        <authorList>
            <consortium name="The Broad Institute Genomics Platform"/>
            <consortium name="The Broad Institute Genome Sequencing Center for Infectious Disease"/>
            <person name="Wu L."/>
            <person name="Ma J."/>
        </authorList>
    </citation>
    <scope>NUCLEOTIDE SEQUENCE [LARGE SCALE GENOMIC DNA]</scope>
    <source>
        <strain evidence="9">JCM 31696</strain>
    </source>
</reference>
<dbReference type="SUPFAM" id="SSF103473">
    <property type="entry name" value="MFS general substrate transporter"/>
    <property type="match status" value="1"/>
</dbReference>
<comment type="subcellular location">
    <subcellularLocation>
        <location evidence="1">Cell membrane</location>
        <topology evidence="1">Multi-pass membrane protein</topology>
    </subcellularLocation>
</comment>
<evidence type="ECO:0000256" key="2">
    <source>
        <dbReference type="ARBA" id="ARBA00022475"/>
    </source>
</evidence>
<keyword evidence="4 6" id="KW-1133">Transmembrane helix</keyword>
<accession>A0ABW3CHG4</accession>
<feature type="transmembrane region" description="Helical" evidence="6">
    <location>
        <begin position="123"/>
        <end position="144"/>
    </location>
</feature>
<name>A0ABW3CHG4_9ACTN</name>
<dbReference type="Proteomes" id="UP001597083">
    <property type="component" value="Unassembled WGS sequence"/>
</dbReference>
<keyword evidence="9" id="KW-1185">Reference proteome</keyword>
<dbReference type="InterPro" id="IPR036259">
    <property type="entry name" value="MFS_trans_sf"/>
</dbReference>
<dbReference type="Gene3D" id="1.20.1250.20">
    <property type="entry name" value="MFS general substrate transporter like domains"/>
    <property type="match status" value="1"/>
</dbReference>
<protein>
    <submittedName>
        <fullName evidence="8">MFS transporter</fullName>
    </submittedName>
</protein>
<dbReference type="PROSITE" id="PS50850">
    <property type="entry name" value="MFS"/>
    <property type="match status" value="1"/>
</dbReference>
<keyword evidence="5 6" id="KW-0472">Membrane</keyword>
<evidence type="ECO:0000313" key="9">
    <source>
        <dbReference type="Proteomes" id="UP001597083"/>
    </source>
</evidence>
<evidence type="ECO:0000256" key="5">
    <source>
        <dbReference type="ARBA" id="ARBA00023136"/>
    </source>
</evidence>
<dbReference type="PANTHER" id="PTHR43124">
    <property type="entry name" value="PURINE EFFLUX PUMP PBUE"/>
    <property type="match status" value="1"/>
</dbReference>
<dbReference type="InterPro" id="IPR050189">
    <property type="entry name" value="MFS_Efflux_Transporters"/>
</dbReference>
<dbReference type="PANTHER" id="PTHR43124:SF10">
    <property type="entry name" value="PURINE EFFLUX PUMP PBUE"/>
    <property type="match status" value="1"/>
</dbReference>
<evidence type="ECO:0000259" key="7">
    <source>
        <dbReference type="PROSITE" id="PS50850"/>
    </source>
</evidence>
<dbReference type="EMBL" id="JBHTIR010002599">
    <property type="protein sequence ID" value="MFD0853979.1"/>
    <property type="molecule type" value="Genomic_DNA"/>
</dbReference>
<feature type="transmembrane region" description="Helical" evidence="6">
    <location>
        <begin position="57"/>
        <end position="82"/>
    </location>
</feature>
<sequence>APVIVAVGVAGIIGTFLGGRAVDALGPPRALLAFLIGVFAAPAAMVLLGLVGGPYPVLLVGALFVLYGVATWGISPATQAWLLHRAGASSANELIALQNSTMFLGFSVAGGVGGLALKTGGPAAVPVIACGCVAAGLVLFMTAFRRGIGEDES</sequence>
<evidence type="ECO:0000256" key="4">
    <source>
        <dbReference type="ARBA" id="ARBA00022989"/>
    </source>
</evidence>
<evidence type="ECO:0000256" key="6">
    <source>
        <dbReference type="SAM" id="Phobius"/>
    </source>
</evidence>
<feature type="non-terminal residue" evidence="8">
    <location>
        <position position="1"/>
    </location>
</feature>